<gene>
    <name evidence="2" type="ORF">ENU31_01285</name>
</gene>
<comment type="caution">
    <text evidence="2">The sequence shown here is derived from an EMBL/GenBank/DDBJ whole genome shotgun (WGS) entry which is preliminary data.</text>
</comment>
<evidence type="ECO:0000313" key="2">
    <source>
        <dbReference type="EMBL" id="HGM07031.1"/>
    </source>
</evidence>
<name>A0A7C4H2A7_9CREN</name>
<accession>A0A7C4H2A7</accession>
<organism evidence="2">
    <name type="scientific">Ignisphaera aggregans</name>
    <dbReference type="NCBI Taxonomy" id="334771"/>
    <lineage>
        <taxon>Archaea</taxon>
        <taxon>Thermoproteota</taxon>
        <taxon>Thermoprotei</taxon>
        <taxon>Desulfurococcales</taxon>
        <taxon>Desulfurococcaceae</taxon>
        <taxon>Ignisphaera</taxon>
    </lineage>
</organism>
<dbReference type="AlphaFoldDB" id="A0A7C4H2A7"/>
<dbReference type="EMBL" id="DTCA01000046">
    <property type="protein sequence ID" value="HGM07031.1"/>
    <property type="molecule type" value="Genomic_DNA"/>
</dbReference>
<feature type="coiled-coil region" evidence="1">
    <location>
        <begin position="693"/>
        <end position="750"/>
    </location>
</feature>
<evidence type="ECO:0000256" key="1">
    <source>
        <dbReference type="SAM" id="Coils"/>
    </source>
</evidence>
<proteinExistence type="predicted"/>
<keyword evidence="1" id="KW-0175">Coiled coil</keyword>
<protein>
    <submittedName>
        <fullName evidence="2">Uncharacterized protein</fullName>
    </submittedName>
</protein>
<reference evidence="2" key="1">
    <citation type="journal article" date="2020" name="mSystems">
        <title>Genome- and Community-Level Interaction Insights into Carbon Utilization and Element Cycling Functions of Hydrothermarchaeota in Hydrothermal Sediment.</title>
        <authorList>
            <person name="Zhou Z."/>
            <person name="Liu Y."/>
            <person name="Xu W."/>
            <person name="Pan J."/>
            <person name="Luo Z.H."/>
            <person name="Li M."/>
        </authorList>
    </citation>
    <scope>NUCLEOTIDE SEQUENCE [LARGE SCALE GENOMIC DNA]</scope>
    <source>
        <strain evidence="2">SpSt-658</strain>
    </source>
</reference>
<sequence>MPLIINKKNEKIKRETNIRRIDVSGNLYKKDTPSTFGGGIIATRLTPSLLKITEGPLSIMALRQILLMKTIGAKYMPADDVSYSYSVGGLGYKGWMDPRAKIEDLWNAQKWKAYGTVWVEYARFRVIVKDFATSKLYSLADDFDKFKINIQEICGDINAISESTVLMYFAYCDYIDKLSNYDKILLFSTMKMLTSIVNVYGEDDKREDGKIAVYVRDGDSIKIEEHEAVAKVTPIFDAYLAMPYLPIDSTMDVKRWVEIKLHNSEYLNKILQGGKPPKKEYIDSVKDMLWSIWDKVLPGWITVAGVNAFYDNMENAVARAIVDVARVLETIDRGKPVSGIAQAIASIGGLNNLSKHVLSKLDTVDRGTLSEEEVTELVKNYTKSEAVVEFIKTLSSVLELNINNKNFWEVISRLDKPNGNDVEILAKAFSKIARDEEIGEIFVAGYTIASDRVDVWTLASSLFSDERKKVIHPYLVLRIGEELIAQITMIYLELERNRSIGIRLGDLYRNCFGSQGAQLAKLYRGLGVVVPLLYINNPEKRDELIELLLNPSRKFGEMMLYSSFYSFGVPISKMYRRFGYFEAYIPFALFLRYSEFERPIELKIYRSRGGRVVEETVLVGGLTDFFKAVDEAVLNYIEQVKKWGVSLDEASVYQGLLYIFSSRRLDREEMIDDIFPAIIDIVTGYARATARFIVELEKELKKLDKLNAKVSRVIGKIDEEKLAKWIEKKYSKIYKELEIYRKSADDLRKELLSLVQYLHPKYIEKLTEACRAAYEILIEFENLHDIDVRIQKALDWLKQKSNSGSINKTWIENLNILQNWYNTYVEGVMTLPSRTWVPIPININSTYSIVNNIPIMLKLFSMLEDAKRFKEKVLPILLAIEKEIELEEKMKEMQQTNKQTLHSEAIHESTKEEENKVDTTRIRATEEELKYDVGSF</sequence>